<reference evidence="1" key="1">
    <citation type="journal article" date="2021" name="PeerJ">
        <title>Extensive microbial diversity within the chicken gut microbiome revealed by metagenomics and culture.</title>
        <authorList>
            <person name="Gilroy R."/>
            <person name="Ravi A."/>
            <person name="Getino M."/>
            <person name="Pursley I."/>
            <person name="Horton D.L."/>
            <person name="Alikhan N.F."/>
            <person name="Baker D."/>
            <person name="Gharbi K."/>
            <person name="Hall N."/>
            <person name="Watson M."/>
            <person name="Adriaenssens E.M."/>
            <person name="Foster-Nyarko E."/>
            <person name="Jarju S."/>
            <person name="Secka A."/>
            <person name="Antonio M."/>
            <person name="Oren A."/>
            <person name="Chaudhuri R.R."/>
            <person name="La Ragione R."/>
            <person name="Hildebrand F."/>
            <person name="Pallen M.J."/>
        </authorList>
    </citation>
    <scope>NUCLEOTIDE SEQUENCE</scope>
    <source>
        <strain evidence="1">ChiHecec2B26-446</strain>
    </source>
</reference>
<name>A0A9D1PVT0_9BACT</name>
<dbReference type="NCBIfam" id="TIGR03344">
    <property type="entry name" value="VI_effect_Hcp1"/>
    <property type="match status" value="1"/>
</dbReference>
<evidence type="ECO:0000313" key="2">
    <source>
        <dbReference type="Proteomes" id="UP000886752"/>
    </source>
</evidence>
<accession>A0A9D1PVT0</accession>
<gene>
    <name evidence="1" type="ORF">H9894_02980</name>
</gene>
<dbReference type="PANTHER" id="PTHR34319">
    <property type="entry name" value="MAJOR EXPORTED PROTEIN"/>
    <property type="match status" value="1"/>
</dbReference>
<organism evidence="1 2">
    <name type="scientific">Candidatus Desulfovibrio intestinipullorum</name>
    <dbReference type="NCBI Taxonomy" id="2838536"/>
    <lineage>
        <taxon>Bacteria</taxon>
        <taxon>Pseudomonadati</taxon>
        <taxon>Thermodesulfobacteriota</taxon>
        <taxon>Desulfovibrionia</taxon>
        <taxon>Desulfovibrionales</taxon>
        <taxon>Desulfovibrionaceae</taxon>
        <taxon>Desulfovibrio</taxon>
    </lineage>
</organism>
<protein>
    <submittedName>
        <fullName evidence="1">Hcp family type VI secretion system effector</fullName>
    </submittedName>
</protein>
<evidence type="ECO:0000313" key="1">
    <source>
        <dbReference type="EMBL" id="HIW00136.1"/>
    </source>
</evidence>
<dbReference type="InterPro" id="IPR008514">
    <property type="entry name" value="T6SS_Hcp"/>
</dbReference>
<comment type="caution">
    <text evidence="1">The sequence shown here is derived from an EMBL/GenBank/DDBJ whole genome shotgun (WGS) entry which is preliminary data.</text>
</comment>
<dbReference type="EMBL" id="DXHV01000033">
    <property type="protein sequence ID" value="HIW00136.1"/>
    <property type="molecule type" value="Genomic_DNA"/>
</dbReference>
<sequence>MALTAYMAIEGKDQGEIKGDCAQGGDKKDKVVVFAVDHRVEIPKDTHTGLPTGQRIHHPLTVTKHLDQASPKLYKACCTGEHCTVTLDHYRINADGAEEKYFTIKLEDAIVVSMHKQTPLTFLPENKPYTDMEEVSFTYSKITWTYNDGNIEYVDDWNK</sequence>
<dbReference type="PANTHER" id="PTHR34319:SF6">
    <property type="entry name" value="MAJOR EXPORTED PROTEIN"/>
    <property type="match status" value="1"/>
</dbReference>
<dbReference type="Proteomes" id="UP000886752">
    <property type="component" value="Unassembled WGS sequence"/>
</dbReference>
<dbReference type="InterPro" id="IPR036624">
    <property type="entry name" value="Hcp1-lik_sf"/>
</dbReference>
<proteinExistence type="predicted"/>
<dbReference type="InterPro" id="IPR052947">
    <property type="entry name" value="T6SS_Hcp1_domain"/>
</dbReference>
<dbReference type="Pfam" id="PF05638">
    <property type="entry name" value="T6SS_HCP"/>
    <property type="match status" value="1"/>
</dbReference>
<dbReference type="SUPFAM" id="SSF141452">
    <property type="entry name" value="Hcp1-like"/>
    <property type="match status" value="1"/>
</dbReference>
<dbReference type="AlphaFoldDB" id="A0A9D1PVT0"/>
<dbReference type="Gene3D" id="2.30.110.20">
    <property type="entry name" value="Hcp1-like"/>
    <property type="match status" value="1"/>
</dbReference>
<reference evidence="1" key="2">
    <citation type="submission" date="2021-04" db="EMBL/GenBank/DDBJ databases">
        <authorList>
            <person name="Gilroy R."/>
        </authorList>
    </citation>
    <scope>NUCLEOTIDE SEQUENCE</scope>
    <source>
        <strain evidence="1">ChiHecec2B26-446</strain>
    </source>
</reference>